<keyword evidence="7" id="KW-1185">Reference proteome</keyword>
<evidence type="ECO:0000256" key="2">
    <source>
        <dbReference type="ARBA" id="ARBA00022679"/>
    </source>
</evidence>
<dbReference type="PANTHER" id="PTHR42679:SF2">
    <property type="entry name" value="S-METHYL-5'-THIOADENOSINE PHOSPHORYLASE"/>
    <property type="match status" value="1"/>
</dbReference>
<dbReference type="PROSITE" id="PS01240">
    <property type="entry name" value="PNP_MTAP_2"/>
    <property type="match status" value="1"/>
</dbReference>
<sequence length="295" mass="32165">MSSTPKSEEIQIGIIGGSGLYDFEALTDVRRVHTSTPYGDPSDSLVIGSLEGVRVAFIPRHGRNHQITPTNIPSRANIYALKSLGARAVVGVSAVGSLREDFAPGDLVIPDQIVDRSRGHRADTFFEGNTVVHVPFGEPFCGTIRPSLIEAARSRISANVHKTGTYCCIEGPQFSTRAESELYRAWGMDVIGMTALPEAKLAREAELCYTGIALVTDYDCWRAGHEDVSADEVAEVMKSNTAAAKETLLGLLKDFDVDTRCSCQYSLSTSIITPIDTLRSSVSRHDDWLVRKYVP</sequence>
<evidence type="ECO:0000256" key="3">
    <source>
        <dbReference type="ARBA" id="ARBA00022726"/>
    </source>
</evidence>
<dbReference type="GO" id="GO:0005829">
    <property type="term" value="C:cytosol"/>
    <property type="evidence" value="ECO:0007669"/>
    <property type="project" value="TreeGrafter"/>
</dbReference>
<evidence type="ECO:0000256" key="1">
    <source>
        <dbReference type="ARBA" id="ARBA00022676"/>
    </source>
</evidence>
<gene>
    <name evidence="4" type="primary">mtnP</name>
    <name evidence="6" type="ORF">SAMN04487904_1147</name>
</gene>
<dbReference type="FunFam" id="3.40.50.1580:FF:000012">
    <property type="entry name" value="Probable 6-oxopurine nucleoside phosphorylase"/>
    <property type="match status" value="1"/>
</dbReference>
<feature type="binding site" evidence="4">
    <location>
        <position position="194"/>
    </location>
    <ligand>
        <name>phosphate</name>
        <dbReference type="ChEBI" id="CHEBI:43474"/>
    </ligand>
</feature>
<comment type="pathway">
    <text evidence="4">Amino-acid biosynthesis; L-methionine biosynthesis via salvage pathway; S-methyl-5-thio-alpha-D-ribose 1-phosphate from S-methyl-5'-thioadenosine (phosphorylase route): step 1/1.</text>
</comment>
<feature type="binding site" evidence="4">
    <location>
        <position position="193"/>
    </location>
    <ligand>
        <name>substrate</name>
    </ligand>
</feature>
<dbReference type="Gene3D" id="3.40.50.1580">
    <property type="entry name" value="Nucleoside phosphorylase domain"/>
    <property type="match status" value="1"/>
</dbReference>
<dbReference type="EC" id="2.4.2.28" evidence="4"/>
<comment type="catalytic activity">
    <reaction evidence="4">
        <text>S-methyl-5'-thioadenosine + phosphate = 5-(methylsulfanyl)-alpha-D-ribose 1-phosphate + adenine</text>
        <dbReference type="Rhea" id="RHEA:11852"/>
        <dbReference type="ChEBI" id="CHEBI:16708"/>
        <dbReference type="ChEBI" id="CHEBI:17509"/>
        <dbReference type="ChEBI" id="CHEBI:43474"/>
        <dbReference type="ChEBI" id="CHEBI:58533"/>
        <dbReference type="EC" id="2.4.2.28"/>
    </reaction>
</comment>
<dbReference type="GO" id="GO:0006166">
    <property type="term" value="P:purine ribonucleoside salvage"/>
    <property type="evidence" value="ECO:0007669"/>
    <property type="project" value="UniProtKB-KW"/>
</dbReference>
<comment type="function">
    <text evidence="4">Catalyzes the reversible phosphorylation of S-methyl-5'-thioadenosine (MTA) to adenine and 5-methylthioribose-1-phosphate. Involved in the breakdown of MTA, a major by-product of polyamine biosynthesis. Responsible for the first step in the methionine salvage pathway after MTA has been generated from S-adenosylmethionine. Has broad substrate specificity with 6-aminopurine nucleosides as preferred substrates.</text>
</comment>
<evidence type="ECO:0000256" key="4">
    <source>
        <dbReference type="HAMAP-Rule" id="MF_01963"/>
    </source>
</evidence>
<dbReference type="Pfam" id="PF01048">
    <property type="entry name" value="PNP_UDP_1"/>
    <property type="match status" value="1"/>
</dbReference>
<dbReference type="CDD" id="cd09010">
    <property type="entry name" value="MTAP_SsMTAPII_like_MTIP"/>
    <property type="match status" value="1"/>
</dbReference>
<dbReference type="PANTHER" id="PTHR42679">
    <property type="entry name" value="S-METHYL-5'-THIOADENOSINE PHOSPHORYLASE"/>
    <property type="match status" value="1"/>
</dbReference>
<dbReference type="InterPro" id="IPR018099">
    <property type="entry name" value="Purine_phosphorylase-2_CS"/>
</dbReference>
<dbReference type="InterPro" id="IPR010044">
    <property type="entry name" value="MTAP"/>
</dbReference>
<dbReference type="GO" id="GO:0019509">
    <property type="term" value="P:L-methionine salvage from methylthioadenosine"/>
    <property type="evidence" value="ECO:0007669"/>
    <property type="project" value="UniProtKB-UniRule"/>
</dbReference>
<feature type="binding site" evidence="4">
    <location>
        <begin position="60"/>
        <end position="61"/>
    </location>
    <ligand>
        <name>phosphate</name>
        <dbReference type="ChEBI" id="CHEBI:43474"/>
    </ligand>
</feature>
<feature type="binding site" evidence="4">
    <location>
        <begin position="93"/>
        <end position="94"/>
    </location>
    <ligand>
        <name>phosphate</name>
        <dbReference type="ChEBI" id="CHEBI:43474"/>
    </ligand>
</feature>
<feature type="binding site" evidence="4">
    <location>
        <position position="18"/>
    </location>
    <ligand>
        <name>phosphate</name>
        <dbReference type="ChEBI" id="CHEBI:43474"/>
    </ligand>
</feature>
<evidence type="ECO:0000259" key="5">
    <source>
        <dbReference type="Pfam" id="PF01048"/>
    </source>
</evidence>
<dbReference type="STRING" id="995060.SAMN04487904_1147"/>
<dbReference type="UniPathway" id="UPA00904">
    <property type="reaction ID" value="UER00873"/>
</dbReference>
<dbReference type="InterPro" id="IPR000845">
    <property type="entry name" value="Nucleoside_phosphorylase_d"/>
</dbReference>
<protein>
    <recommendedName>
        <fullName evidence="4">S-methyl-5'-thioadenosine phosphorylase</fullName>
        <ecNumber evidence="4">2.4.2.28</ecNumber>
    </recommendedName>
    <alternativeName>
        <fullName evidence="4">5'-methylthioadenosine phosphorylase</fullName>
        <shortName evidence="4">MTA phosphorylase</shortName>
        <shortName evidence="4">MTAP</shortName>
    </alternativeName>
</protein>
<dbReference type="NCBIfam" id="TIGR01694">
    <property type="entry name" value="MTAP"/>
    <property type="match status" value="1"/>
</dbReference>
<reference evidence="7" key="1">
    <citation type="submission" date="2016-10" db="EMBL/GenBank/DDBJ databases">
        <authorList>
            <person name="Varghese N."/>
            <person name="Submissions S."/>
        </authorList>
    </citation>
    <scope>NUCLEOTIDE SEQUENCE [LARGE SCALE GENOMIC DNA]</scope>
    <source>
        <strain evidence="7">DSM 45501</strain>
    </source>
</reference>
<dbReference type="EMBL" id="FPAT01000014">
    <property type="protein sequence ID" value="SFT93781.1"/>
    <property type="molecule type" value="Genomic_DNA"/>
</dbReference>
<feature type="site" description="Important for substrate specificity" evidence="4">
    <location>
        <position position="230"/>
    </location>
</feature>
<dbReference type="AlphaFoldDB" id="A0A1I7C2Z8"/>
<keyword evidence="2 4" id="KW-0808">Transferase</keyword>
<feature type="binding site" evidence="4">
    <location>
        <begin position="217"/>
        <end position="219"/>
    </location>
    <ligand>
        <name>substrate</name>
    </ligand>
</feature>
<dbReference type="GO" id="GO:0017061">
    <property type="term" value="F:S-methyl-5-thioadenosine phosphorylase activity"/>
    <property type="evidence" value="ECO:0007669"/>
    <property type="project" value="UniProtKB-UniRule"/>
</dbReference>
<comment type="subunit">
    <text evidence="4">Homohexamer. Dimer of a homotrimer.</text>
</comment>
<dbReference type="SUPFAM" id="SSF53167">
    <property type="entry name" value="Purine and uridine phosphorylases"/>
    <property type="match status" value="1"/>
</dbReference>
<dbReference type="RefSeq" id="WP_092981124.1">
    <property type="nucleotide sequence ID" value="NZ_FPAT01000014.1"/>
</dbReference>
<proteinExistence type="inferred from homology"/>
<comment type="similarity">
    <text evidence="4">Belongs to the PNP/MTAP phosphorylase family. MTAP subfamily.</text>
</comment>
<organism evidence="6 7">
    <name type="scientific">Actinopolyspora righensis</name>
    <dbReference type="NCBI Taxonomy" id="995060"/>
    <lineage>
        <taxon>Bacteria</taxon>
        <taxon>Bacillati</taxon>
        <taxon>Actinomycetota</taxon>
        <taxon>Actinomycetes</taxon>
        <taxon>Actinopolysporales</taxon>
        <taxon>Actinopolysporaceae</taxon>
        <taxon>Actinopolyspora</taxon>
        <taxon>Actinopolyspora alba group</taxon>
    </lineage>
</organism>
<feature type="site" description="Important for substrate specificity" evidence="4">
    <location>
        <position position="175"/>
    </location>
</feature>
<keyword evidence="3 4" id="KW-0660">Purine salvage</keyword>
<dbReference type="InterPro" id="IPR035994">
    <property type="entry name" value="Nucleoside_phosphorylase_sf"/>
</dbReference>
<dbReference type="HAMAP" id="MF_01963">
    <property type="entry name" value="MTAP"/>
    <property type="match status" value="1"/>
</dbReference>
<evidence type="ECO:0000313" key="6">
    <source>
        <dbReference type="EMBL" id="SFT93781.1"/>
    </source>
</evidence>
<accession>A0A1I7C2Z8</accession>
<feature type="domain" description="Nucleoside phosphorylase" evidence="5">
    <location>
        <begin position="12"/>
        <end position="252"/>
    </location>
</feature>
<keyword evidence="1 4" id="KW-0328">Glycosyltransferase</keyword>
<dbReference type="Proteomes" id="UP000199165">
    <property type="component" value="Unassembled WGS sequence"/>
</dbReference>
<evidence type="ECO:0000313" key="7">
    <source>
        <dbReference type="Proteomes" id="UP000199165"/>
    </source>
</evidence>
<name>A0A1I7C2Z8_9ACTN</name>